<proteinExistence type="predicted"/>
<dbReference type="EMBL" id="JAUHTR010000009">
    <property type="protein sequence ID" value="MDN4526131.1"/>
    <property type="molecule type" value="Genomic_DNA"/>
</dbReference>
<keyword evidence="2" id="KW-1185">Reference proteome</keyword>
<evidence type="ECO:0000313" key="2">
    <source>
        <dbReference type="Proteomes" id="UP001172721"/>
    </source>
</evidence>
<sequence>MFYINTLLNRPEKEINDLNTIKSNIEEYFVQVKDEKQLLSIGNSLDFDYLNGAIILKHLDEFLLNVDCWDLVDQLWAYILNVTESLISTGEGETYFPDQPVKLKLKSISKDLVLYVLEADYRTKVVLPKKDLIDILLSGAADFFHAMEKTFKGKCNYQYEIQKISSLRDTLLDM</sequence>
<reference evidence="1" key="1">
    <citation type="submission" date="2023-07" db="EMBL/GenBank/DDBJ databases">
        <title>Fictibacillus sp. isolated from freshwater pond.</title>
        <authorList>
            <person name="Kirdat K."/>
            <person name="Bhat A."/>
            <person name="Mourya A."/>
            <person name="Yadav A."/>
        </authorList>
    </citation>
    <scope>NUCLEOTIDE SEQUENCE</scope>
    <source>
        <strain evidence="1">NE201</strain>
    </source>
</reference>
<comment type="caution">
    <text evidence="1">The sequence shown here is derived from an EMBL/GenBank/DDBJ whole genome shotgun (WGS) entry which is preliminary data.</text>
</comment>
<gene>
    <name evidence="1" type="ORF">QYB97_16725</name>
</gene>
<dbReference type="Proteomes" id="UP001172721">
    <property type="component" value="Unassembled WGS sequence"/>
</dbReference>
<name>A0ABT8HZF3_9BACL</name>
<dbReference type="RefSeq" id="WP_301167160.1">
    <property type="nucleotide sequence ID" value="NZ_JAUHTR010000009.1"/>
</dbReference>
<organism evidence="1 2">
    <name type="scientific">Fictibacillus fluitans</name>
    <dbReference type="NCBI Taxonomy" id="3058422"/>
    <lineage>
        <taxon>Bacteria</taxon>
        <taxon>Bacillati</taxon>
        <taxon>Bacillota</taxon>
        <taxon>Bacilli</taxon>
        <taxon>Bacillales</taxon>
        <taxon>Fictibacillaceae</taxon>
        <taxon>Fictibacillus</taxon>
    </lineage>
</organism>
<evidence type="ECO:0000313" key="1">
    <source>
        <dbReference type="EMBL" id="MDN4526131.1"/>
    </source>
</evidence>
<evidence type="ECO:0008006" key="3">
    <source>
        <dbReference type="Google" id="ProtNLM"/>
    </source>
</evidence>
<accession>A0ABT8HZF3</accession>
<protein>
    <recommendedName>
        <fullName evidence="3">Heme NO-binding domain-containing protein</fullName>
    </recommendedName>
</protein>